<evidence type="ECO:0000256" key="6">
    <source>
        <dbReference type="ARBA" id="ARBA00022741"/>
    </source>
</evidence>
<dbReference type="PANTHER" id="PTHR47545:SF1">
    <property type="entry name" value="MULTIFUNCTIONAL CCA PROTEIN"/>
    <property type="match status" value="1"/>
</dbReference>
<sequence length="459" mass="54137">MNFVIDDVKDILNRNNDFAYIVGGYIRDKLIKAKNVPKDIDIIYDGDIQLFIKELRKKDYSVFELKQEMGIYRAVKENKTLDIAKLKGDSLEEDLSYRDFTINAIALKLMDNKIIDPYKGRNHLQNRIIHEVSEESIKDDRVRILRAHRIAIKYGMHFSKSCENHIIDGSKYIKDYPKERIFNEFIRILEDDKEGKAFEELERYGVLQHLIPYIDELKVIGKCKYHIEDAFTHMNLVYKNFIEVLRGRLYIKGLDLNIFDKKIGEFPIKCYMAFAAFSHDIGKAKCYTKNGDKVSFIGHDKEGAKIISEVCSELGFPKRAQKFIEKLVEAHMYPLGLCKNKVKNYKKSFYKLFSRYDEYIPYILVLSFCDIHATKMLYDPDNEEDEFIAYLERLFKEYSLYRQAKEKRFLNGSEVIELTGAQREEIKYILEELDRLTYYGEIKDKEEAIKIIKGIRVSL</sequence>
<evidence type="ECO:0000313" key="16">
    <source>
        <dbReference type="Proteomes" id="UP001079657"/>
    </source>
</evidence>
<dbReference type="InterPro" id="IPR050124">
    <property type="entry name" value="tRNA_CCA-adding_enzyme"/>
</dbReference>
<evidence type="ECO:0000256" key="9">
    <source>
        <dbReference type="ARBA" id="ARBA00022842"/>
    </source>
</evidence>
<keyword evidence="4" id="KW-0548">Nucleotidyltransferase</keyword>
<evidence type="ECO:0000256" key="7">
    <source>
        <dbReference type="ARBA" id="ARBA00022800"/>
    </source>
</evidence>
<evidence type="ECO:0000256" key="3">
    <source>
        <dbReference type="ARBA" id="ARBA00022694"/>
    </source>
</evidence>
<keyword evidence="8" id="KW-0067">ATP-binding</keyword>
<keyword evidence="5" id="KW-0479">Metal-binding</keyword>
<dbReference type="Gene3D" id="3.30.460.10">
    <property type="entry name" value="Beta Polymerase, domain 2"/>
    <property type="match status" value="1"/>
</dbReference>
<feature type="domain" description="tRNA nucleotidyltransferase/poly(A) polymerase RNA and SrmB- binding" evidence="14">
    <location>
        <begin position="155"/>
        <end position="216"/>
    </location>
</feature>
<feature type="domain" description="HD" evidence="13">
    <location>
        <begin position="273"/>
        <end position="334"/>
    </location>
</feature>
<evidence type="ECO:0000256" key="2">
    <source>
        <dbReference type="ARBA" id="ARBA00022679"/>
    </source>
</evidence>
<evidence type="ECO:0000259" key="13">
    <source>
        <dbReference type="Pfam" id="PF01966"/>
    </source>
</evidence>
<dbReference type="EMBL" id="JAPQES010000001">
    <property type="protein sequence ID" value="MCY6370239.1"/>
    <property type="molecule type" value="Genomic_DNA"/>
</dbReference>
<evidence type="ECO:0000256" key="1">
    <source>
        <dbReference type="ARBA" id="ARBA00001946"/>
    </source>
</evidence>
<evidence type="ECO:0000256" key="5">
    <source>
        <dbReference type="ARBA" id="ARBA00022723"/>
    </source>
</evidence>
<comment type="cofactor">
    <cofactor evidence="1">
        <name>Mg(2+)</name>
        <dbReference type="ChEBI" id="CHEBI:18420"/>
    </cofactor>
</comment>
<dbReference type="Pfam" id="PF12627">
    <property type="entry name" value="PolyA_pol_RNAbd"/>
    <property type="match status" value="1"/>
</dbReference>
<feature type="domain" description="Poly A polymerase head" evidence="12">
    <location>
        <begin position="19"/>
        <end position="129"/>
    </location>
</feature>
<dbReference type="SUPFAM" id="SSF81301">
    <property type="entry name" value="Nucleotidyltransferase"/>
    <property type="match status" value="1"/>
</dbReference>
<name>A0ABT4CMG1_9CLOT</name>
<dbReference type="Pfam" id="PF01966">
    <property type="entry name" value="HD"/>
    <property type="match status" value="1"/>
</dbReference>
<dbReference type="InterPro" id="IPR043519">
    <property type="entry name" value="NT_sf"/>
</dbReference>
<dbReference type="Proteomes" id="UP001079657">
    <property type="component" value="Unassembled WGS sequence"/>
</dbReference>
<dbReference type="Gene3D" id="1.10.3090.10">
    <property type="entry name" value="cca-adding enzyme, domain 2"/>
    <property type="match status" value="1"/>
</dbReference>
<dbReference type="InterPro" id="IPR032828">
    <property type="entry name" value="PolyA_RNA-bd"/>
</dbReference>
<evidence type="ECO:0000313" key="15">
    <source>
        <dbReference type="EMBL" id="MCY6370239.1"/>
    </source>
</evidence>
<keyword evidence="3" id="KW-0819">tRNA processing</keyword>
<reference evidence="15" key="1">
    <citation type="submission" date="2022-12" db="EMBL/GenBank/DDBJ databases">
        <authorList>
            <person name="Wang J."/>
        </authorList>
    </citation>
    <scope>NUCLEOTIDE SEQUENCE</scope>
    <source>
        <strain evidence="15">HY-42-06</strain>
    </source>
</reference>
<dbReference type="InterPro" id="IPR002646">
    <property type="entry name" value="PolA_pol_head_dom"/>
</dbReference>
<protein>
    <submittedName>
        <fullName evidence="15">HD domain-containing protein</fullName>
    </submittedName>
</protein>
<dbReference type="PANTHER" id="PTHR47545">
    <property type="entry name" value="MULTIFUNCTIONAL CCA PROTEIN"/>
    <property type="match status" value="1"/>
</dbReference>
<keyword evidence="16" id="KW-1185">Reference proteome</keyword>
<keyword evidence="6" id="KW-0547">Nucleotide-binding</keyword>
<evidence type="ECO:0000256" key="8">
    <source>
        <dbReference type="ARBA" id="ARBA00022840"/>
    </source>
</evidence>
<proteinExistence type="inferred from homology"/>
<keyword evidence="10 11" id="KW-0694">RNA-binding</keyword>
<dbReference type="SUPFAM" id="SSF81891">
    <property type="entry name" value="Poly A polymerase C-terminal region-like"/>
    <property type="match status" value="1"/>
</dbReference>
<evidence type="ECO:0000256" key="10">
    <source>
        <dbReference type="ARBA" id="ARBA00022884"/>
    </source>
</evidence>
<dbReference type="InterPro" id="IPR006674">
    <property type="entry name" value="HD_domain"/>
</dbReference>
<organism evidence="15 16">
    <name type="scientific">Clostridium ganghwense</name>
    <dbReference type="NCBI Taxonomy" id="312089"/>
    <lineage>
        <taxon>Bacteria</taxon>
        <taxon>Bacillati</taxon>
        <taxon>Bacillota</taxon>
        <taxon>Clostridia</taxon>
        <taxon>Eubacteriales</taxon>
        <taxon>Clostridiaceae</taxon>
        <taxon>Clostridium</taxon>
    </lineage>
</organism>
<keyword evidence="2 11" id="KW-0808">Transferase</keyword>
<evidence type="ECO:0000256" key="11">
    <source>
        <dbReference type="RuleBase" id="RU003953"/>
    </source>
</evidence>
<accession>A0ABT4CMG1</accession>
<evidence type="ECO:0000259" key="12">
    <source>
        <dbReference type="Pfam" id="PF01743"/>
    </source>
</evidence>
<evidence type="ECO:0000259" key="14">
    <source>
        <dbReference type="Pfam" id="PF12627"/>
    </source>
</evidence>
<evidence type="ECO:0000256" key="4">
    <source>
        <dbReference type="ARBA" id="ARBA00022695"/>
    </source>
</evidence>
<keyword evidence="9" id="KW-0460">Magnesium</keyword>
<comment type="similarity">
    <text evidence="11">Belongs to the tRNA nucleotidyltransferase/poly(A) polymerase family.</text>
</comment>
<comment type="caution">
    <text evidence="15">The sequence shown here is derived from an EMBL/GenBank/DDBJ whole genome shotgun (WGS) entry which is preliminary data.</text>
</comment>
<gene>
    <name evidence="15" type="ORF">OXH55_06290</name>
</gene>
<keyword evidence="7" id="KW-0692">RNA repair</keyword>
<dbReference type="Pfam" id="PF01743">
    <property type="entry name" value="PolyA_pol"/>
    <property type="match status" value="1"/>
</dbReference>